<dbReference type="Proteomes" id="UP000266861">
    <property type="component" value="Unassembled WGS sequence"/>
</dbReference>
<dbReference type="AlphaFoldDB" id="A0A397IGB6"/>
<name>A0A397IGB6_9GLOM</name>
<organism evidence="1 2">
    <name type="scientific">Diversispora epigaea</name>
    <dbReference type="NCBI Taxonomy" id="1348612"/>
    <lineage>
        <taxon>Eukaryota</taxon>
        <taxon>Fungi</taxon>
        <taxon>Fungi incertae sedis</taxon>
        <taxon>Mucoromycota</taxon>
        <taxon>Glomeromycotina</taxon>
        <taxon>Glomeromycetes</taxon>
        <taxon>Diversisporales</taxon>
        <taxon>Diversisporaceae</taxon>
        <taxon>Diversispora</taxon>
    </lineage>
</organism>
<dbReference type="EMBL" id="PQFF01000204">
    <property type="protein sequence ID" value="RHZ74835.1"/>
    <property type="molecule type" value="Genomic_DNA"/>
</dbReference>
<gene>
    <name evidence="1" type="ORF">Glove_219g2</name>
</gene>
<reference evidence="1 2" key="1">
    <citation type="submission" date="2018-08" db="EMBL/GenBank/DDBJ databases">
        <title>Genome and evolution of the arbuscular mycorrhizal fungus Diversispora epigaea (formerly Glomus versiforme) and its bacterial endosymbionts.</title>
        <authorList>
            <person name="Sun X."/>
            <person name="Fei Z."/>
            <person name="Harrison M."/>
        </authorList>
    </citation>
    <scope>NUCLEOTIDE SEQUENCE [LARGE SCALE GENOMIC DNA]</scope>
    <source>
        <strain evidence="1 2">IT104</strain>
    </source>
</reference>
<accession>A0A397IGB6</accession>
<proteinExistence type="predicted"/>
<keyword evidence="2" id="KW-1185">Reference proteome</keyword>
<sequence>MNVSEIFNIIFFLSRFITEIEENKIKYLIGKENIVKKFPSLIYCFSKFVTKTSSLHHFLNTSYHWTYRRNKKKGSYEYYNFTQAFKKSKNIWNLAIFDFKNHFRKIYEVLERHHILTYYMADNVTVSPELILRKLDFKVEALILYTILRKKRKMYTKIANIPNNLKTPYGLKKVPRYLN</sequence>
<comment type="caution">
    <text evidence="1">The sequence shown here is derived from an EMBL/GenBank/DDBJ whole genome shotgun (WGS) entry which is preliminary data.</text>
</comment>
<protein>
    <submittedName>
        <fullName evidence="1">Uncharacterized protein</fullName>
    </submittedName>
</protein>
<evidence type="ECO:0000313" key="2">
    <source>
        <dbReference type="Proteomes" id="UP000266861"/>
    </source>
</evidence>
<evidence type="ECO:0000313" key="1">
    <source>
        <dbReference type="EMBL" id="RHZ74835.1"/>
    </source>
</evidence>